<dbReference type="PANTHER" id="PTHR30348:SF9">
    <property type="entry name" value="UPF0759 PROTEIN YECE"/>
    <property type="match status" value="1"/>
</dbReference>
<dbReference type="AlphaFoldDB" id="A0A0S4QNH5"/>
<dbReference type="EMBL" id="FAOZ01000010">
    <property type="protein sequence ID" value="CUU56995.1"/>
    <property type="molecule type" value="Genomic_DNA"/>
</dbReference>
<dbReference type="Proteomes" id="UP000198802">
    <property type="component" value="Unassembled WGS sequence"/>
</dbReference>
<dbReference type="InterPro" id="IPR002763">
    <property type="entry name" value="DUF72"/>
</dbReference>
<evidence type="ECO:0000313" key="2">
    <source>
        <dbReference type="Proteomes" id="UP000198802"/>
    </source>
</evidence>
<organism evidence="1 2">
    <name type="scientific">Parafrankia irregularis</name>
    <dbReference type="NCBI Taxonomy" id="795642"/>
    <lineage>
        <taxon>Bacteria</taxon>
        <taxon>Bacillati</taxon>
        <taxon>Actinomycetota</taxon>
        <taxon>Actinomycetes</taxon>
        <taxon>Frankiales</taxon>
        <taxon>Frankiaceae</taxon>
        <taxon>Parafrankia</taxon>
    </lineage>
</organism>
<dbReference type="InterPro" id="IPR036520">
    <property type="entry name" value="UPF0759_sf"/>
</dbReference>
<evidence type="ECO:0000313" key="1">
    <source>
        <dbReference type="EMBL" id="CUU56995.1"/>
    </source>
</evidence>
<dbReference type="PANTHER" id="PTHR30348">
    <property type="entry name" value="UNCHARACTERIZED PROTEIN YECE"/>
    <property type="match status" value="1"/>
</dbReference>
<reference evidence="2" key="1">
    <citation type="submission" date="2015-11" db="EMBL/GenBank/DDBJ databases">
        <authorList>
            <person name="Varghese N."/>
        </authorList>
    </citation>
    <scope>NUCLEOTIDE SEQUENCE [LARGE SCALE GENOMIC DNA]</scope>
    <source>
        <strain evidence="2">DSM 45899</strain>
    </source>
</reference>
<dbReference type="Pfam" id="PF01904">
    <property type="entry name" value="DUF72"/>
    <property type="match status" value="1"/>
</dbReference>
<dbReference type="SUPFAM" id="SSF117396">
    <property type="entry name" value="TM1631-like"/>
    <property type="match status" value="1"/>
</dbReference>
<sequence>MRLQAGEDVKEGFTRMRLAVGCAMWSHRSWQGRFLAHPLPPNERLRAYASWCDAVEGNTTFYATPTRETVATWARQTGEDFRFLAKLPKIITHDRCLTDVDEALGGFLDAIEPLGTRAHAVWIQLPGAFGPVDVPLLARFLSRLPDGHRYAVEVRHPEFFASPRAASLLEAALRTAGAEWIPFDTTAFFASPPTSDAERDAWSKKPRVPSRSVALTDRPIVRYLGRDDTEQTVAGWRPWVDVVVGWLREGRSPTMFIHTPDNADAPGLARRFHDDVRARLPELDALPEPIPAQPLTLF</sequence>
<gene>
    <name evidence="1" type="ORF">Ga0074812_11010</name>
</gene>
<proteinExistence type="predicted"/>
<keyword evidence="2" id="KW-1185">Reference proteome</keyword>
<dbReference type="Gene3D" id="3.20.20.410">
    <property type="entry name" value="Protein of unknown function UPF0759"/>
    <property type="match status" value="1"/>
</dbReference>
<accession>A0A0S4QNH5</accession>
<name>A0A0S4QNH5_9ACTN</name>
<protein>
    <submittedName>
        <fullName evidence="1">Uncharacterized conserved protein YecE, DUF72 family</fullName>
    </submittedName>
</protein>